<feature type="transmembrane region" description="Helical" evidence="1">
    <location>
        <begin position="185"/>
        <end position="203"/>
    </location>
</feature>
<keyword evidence="1" id="KW-0472">Membrane</keyword>
<protein>
    <submittedName>
        <fullName evidence="2">Uncharacterized protein</fullName>
    </submittedName>
</protein>
<reference evidence="2 3" key="1">
    <citation type="submission" date="2017-10" db="EMBL/GenBank/DDBJ databases">
        <title>Effective Description of Clostridium neonatale sp. nov. linked to necrotizing enterocolitis in neonates and a clarification of species assignable to the genus Clostridium (Prazmowski 1880) emend. Lawson and Rainey 2016.</title>
        <authorList>
            <person name="Bernard K."/>
            <person name="Burdz T."/>
            <person name="Wiebe D."/>
            <person name="Balcewich B."/>
            <person name="Alfa M."/>
            <person name="Bernier A.-M."/>
        </authorList>
    </citation>
    <scope>NUCLEOTIDE SEQUENCE [LARGE SCALE GENOMIC DNA]</scope>
    <source>
        <strain evidence="2 3">LCDC99A005</strain>
    </source>
</reference>
<feature type="transmembrane region" description="Helical" evidence="1">
    <location>
        <begin position="215"/>
        <end position="235"/>
    </location>
</feature>
<evidence type="ECO:0000256" key="1">
    <source>
        <dbReference type="SAM" id="Phobius"/>
    </source>
</evidence>
<keyword evidence="3" id="KW-1185">Reference proteome</keyword>
<evidence type="ECO:0000313" key="3">
    <source>
        <dbReference type="Proteomes" id="UP000220840"/>
    </source>
</evidence>
<proteinExistence type="predicted"/>
<organism evidence="2 3">
    <name type="scientific">Clostridium neonatale</name>
    <dbReference type="NCBI Taxonomy" id="137838"/>
    <lineage>
        <taxon>Bacteria</taxon>
        <taxon>Bacillati</taxon>
        <taxon>Bacillota</taxon>
        <taxon>Clostridia</taxon>
        <taxon>Eubacteriales</taxon>
        <taxon>Clostridiaceae</taxon>
        <taxon>Clostridium</taxon>
    </lineage>
</organism>
<feature type="transmembrane region" description="Helical" evidence="1">
    <location>
        <begin position="12"/>
        <end position="36"/>
    </location>
</feature>
<accession>A0A2A7MFN9</accession>
<gene>
    <name evidence="2" type="ORF">CQ394_01180</name>
</gene>
<dbReference type="EMBL" id="PDCJ01000001">
    <property type="protein sequence ID" value="PEG30370.1"/>
    <property type="molecule type" value="Genomic_DNA"/>
</dbReference>
<dbReference type="STRING" id="137838.GCA_001458595_01677"/>
<dbReference type="OrthoDB" id="258743at2"/>
<name>A0A2A7MFN9_9CLOT</name>
<keyword evidence="1" id="KW-1133">Transmembrane helix</keyword>
<keyword evidence="1" id="KW-0812">Transmembrane</keyword>
<evidence type="ECO:0000313" key="2">
    <source>
        <dbReference type="EMBL" id="PEG30370.1"/>
    </source>
</evidence>
<dbReference type="Proteomes" id="UP000220840">
    <property type="component" value="Unassembled WGS sequence"/>
</dbReference>
<dbReference type="AlphaFoldDB" id="A0A2A7MFN9"/>
<dbReference type="RefSeq" id="WP_058294542.1">
    <property type="nucleotide sequence ID" value="NZ_CAMRXB010000085.1"/>
</dbReference>
<feature type="transmembrane region" description="Helical" evidence="1">
    <location>
        <begin position="241"/>
        <end position="266"/>
    </location>
</feature>
<sequence>MNILASTVSHAFLQTLIIMFELFGIIIIFGLLLGYLRNKSIKNILSSVGFNGIIFTCPGVFIHELSHYVFAKIFRYNIKEVRLFRPIKGSQDGVLGYVNFSYNERSIFQKIGLFFVGFAPIFGGTFCLLISMRFLLHDTYTLLVNNIHASLNTVNILSTDFFAFQINIFKQMLISMFSFNNIHTLKFWIFIYIAICISAHISLSDADLKGSYSGLITMFILILALNIFSGLNISLPLITTYNIIIVILLNTSLLFSVLHLLFSILLKKVISYF</sequence>
<comment type="caution">
    <text evidence="2">The sequence shown here is derived from an EMBL/GenBank/DDBJ whole genome shotgun (WGS) entry which is preliminary data.</text>
</comment>
<feature type="transmembrane region" description="Helical" evidence="1">
    <location>
        <begin position="111"/>
        <end position="136"/>
    </location>
</feature>